<dbReference type="EMBL" id="CP059066">
    <property type="protein sequence ID" value="QSQ09093.1"/>
    <property type="molecule type" value="Genomic_DNA"/>
</dbReference>
<feature type="signal peptide" evidence="1">
    <location>
        <begin position="1"/>
        <end position="22"/>
    </location>
</feature>
<proteinExistence type="predicted"/>
<organism evidence="2 3">
    <name type="scientific">Koleobacter methoxysyntrophicus</name>
    <dbReference type="NCBI Taxonomy" id="2751313"/>
    <lineage>
        <taxon>Bacteria</taxon>
        <taxon>Bacillati</taxon>
        <taxon>Bacillota</taxon>
        <taxon>Clostridia</taxon>
        <taxon>Koleobacterales</taxon>
        <taxon>Koleobacteraceae</taxon>
        <taxon>Koleobacter</taxon>
    </lineage>
</organism>
<dbReference type="Pfam" id="PF08680">
    <property type="entry name" value="DUF1779"/>
    <property type="match status" value="1"/>
</dbReference>
<gene>
    <name evidence="2" type="ORF">H0A61_01452</name>
</gene>
<dbReference type="RefSeq" id="WP_206709281.1">
    <property type="nucleotide sequence ID" value="NZ_CP059066.1"/>
</dbReference>
<evidence type="ECO:0000313" key="2">
    <source>
        <dbReference type="EMBL" id="QSQ09093.1"/>
    </source>
</evidence>
<dbReference type="InterPro" id="IPR014794">
    <property type="entry name" value="DUF1779"/>
</dbReference>
<keyword evidence="1" id="KW-0732">Signal</keyword>
<accession>A0A8A0RLG7</accession>
<sequence>MINNFRVILILIISLMSTQVMGAGVEVPYKNPLIDAFQATGCSVVETSVNTWSCIGNNYLSIEDLEKKTLEAAEIIGLSGEKLKFLKESDSEHRLIKIEGFLQEDVYVEIYLQSVRFPEELGIKPETYIVINAIQKADYSAVEELKKKFGAALKKLGGYGQIYYCITGTKNGKLEKDEIENSIIGAFKAISAQPVEGIADSILLSIYGYSAIIKDSITVMGQRINLNIAARYNEHDDRTYFWVGSPIISVEY</sequence>
<protein>
    <recommendedName>
        <fullName evidence="4">TATA-box binding protein</fullName>
    </recommendedName>
</protein>
<keyword evidence="3" id="KW-1185">Reference proteome</keyword>
<dbReference type="InterPro" id="IPR036209">
    <property type="entry name" value="YwmB-like_sf"/>
</dbReference>
<dbReference type="Gene3D" id="3.30.360.40">
    <property type="entry name" value="YwmB-like"/>
    <property type="match status" value="1"/>
</dbReference>
<evidence type="ECO:0008006" key="4">
    <source>
        <dbReference type="Google" id="ProtNLM"/>
    </source>
</evidence>
<feature type="chain" id="PRO_5034560684" description="TATA-box binding protein" evidence="1">
    <location>
        <begin position="23"/>
        <end position="252"/>
    </location>
</feature>
<dbReference type="AlphaFoldDB" id="A0A8A0RLG7"/>
<evidence type="ECO:0000313" key="3">
    <source>
        <dbReference type="Proteomes" id="UP000662904"/>
    </source>
</evidence>
<evidence type="ECO:0000256" key="1">
    <source>
        <dbReference type="SAM" id="SignalP"/>
    </source>
</evidence>
<reference evidence="2" key="1">
    <citation type="submission" date="2020-07" db="EMBL/GenBank/DDBJ databases">
        <title>Koleobacter methoxysyntrophicus gen. nov., sp. nov., a novel anaerobic bacterium isolated from deep subsurface oil field and proposal of Koleobacterales ord. nov. in the phylum Firmicutes.</title>
        <authorList>
            <person name="Sakamoto S."/>
            <person name="Tamaki H."/>
        </authorList>
    </citation>
    <scope>NUCLEOTIDE SEQUENCE</scope>
    <source>
        <strain evidence="2">NRmbB1</strain>
    </source>
</reference>
<dbReference type="SUPFAM" id="SSF143842">
    <property type="entry name" value="YwmB-like"/>
    <property type="match status" value="1"/>
</dbReference>
<name>A0A8A0RLG7_9FIRM</name>
<dbReference type="Proteomes" id="UP000662904">
    <property type="component" value="Chromosome"/>
</dbReference>
<dbReference type="KEGG" id="kme:H0A61_01452"/>